<keyword evidence="4" id="KW-1185">Reference proteome</keyword>
<evidence type="ECO:0000313" key="3">
    <source>
        <dbReference type="EMBL" id="KZX16731.1"/>
    </source>
</evidence>
<dbReference type="PROSITE" id="PS51898">
    <property type="entry name" value="TYR_RECOMBINASE"/>
    <property type="match status" value="1"/>
</dbReference>
<dbReference type="InterPro" id="IPR011010">
    <property type="entry name" value="DNA_brk_join_enz"/>
</dbReference>
<name>A0A166EJQ0_9EURY</name>
<dbReference type="GO" id="GO:0015074">
    <property type="term" value="P:DNA integration"/>
    <property type="evidence" value="ECO:0007669"/>
    <property type="project" value="InterPro"/>
</dbReference>
<dbReference type="Gene3D" id="1.10.443.10">
    <property type="entry name" value="Intergrase catalytic core"/>
    <property type="match status" value="1"/>
</dbReference>
<dbReference type="RefSeq" id="WP_067258754.1">
    <property type="nucleotide sequence ID" value="NZ_LWMW01000087.1"/>
</dbReference>
<dbReference type="EMBL" id="LWMW01000087">
    <property type="protein sequence ID" value="KZX16731.1"/>
    <property type="molecule type" value="Genomic_DNA"/>
</dbReference>
<reference evidence="3 4" key="1">
    <citation type="submission" date="2016-04" db="EMBL/GenBank/DDBJ databases">
        <title>Genome sequence of Methanobrevibacter cuticularis DSM 11139.</title>
        <authorList>
            <person name="Poehlein A."/>
            <person name="Seedorf H."/>
            <person name="Daniel R."/>
        </authorList>
    </citation>
    <scope>NUCLEOTIDE SEQUENCE [LARGE SCALE GENOMIC DNA]</scope>
    <source>
        <strain evidence="3 4">DSM 11139</strain>
    </source>
</reference>
<dbReference type="GO" id="GO:0006310">
    <property type="term" value="P:DNA recombination"/>
    <property type="evidence" value="ECO:0007669"/>
    <property type="project" value="UniProtKB-KW"/>
</dbReference>
<dbReference type="InterPro" id="IPR013762">
    <property type="entry name" value="Integrase-like_cat_sf"/>
</dbReference>
<sequence>MINLNKEEIIILLYKIKEDPKHFEKYLFYKLQYFYARRSQEIATLKINDINFIANEITFHIAKKKENTKLTLTMIKDIDKDIKKIIEKNGLKDDDYVFLKGSNEENFKRNMRTYLERNSEKLIAKITNKSNISLNTHDFRRLRGQHLYLAGNSIEIIQKLYYHKSVDQTLDYLQIHEIEVNRMLLEDTS</sequence>
<comment type="caution">
    <text evidence="3">The sequence shown here is derived from an EMBL/GenBank/DDBJ whole genome shotgun (WGS) entry which is preliminary data.</text>
</comment>
<dbReference type="GO" id="GO:0003677">
    <property type="term" value="F:DNA binding"/>
    <property type="evidence" value="ECO:0007669"/>
    <property type="project" value="InterPro"/>
</dbReference>
<gene>
    <name evidence="3" type="ORF">MBCUT_05950</name>
</gene>
<dbReference type="PATRIC" id="fig|47311.3.peg.671"/>
<protein>
    <submittedName>
        <fullName evidence="3">Phage integrase family protein</fullName>
    </submittedName>
</protein>
<accession>A0A166EJQ0</accession>
<dbReference type="AlphaFoldDB" id="A0A166EJQ0"/>
<feature type="domain" description="Tyr recombinase" evidence="2">
    <location>
        <begin position="1"/>
        <end position="185"/>
    </location>
</feature>
<dbReference type="SUPFAM" id="SSF56349">
    <property type="entry name" value="DNA breaking-rejoining enzymes"/>
    <property type="match status" value="1"/>
</dbReference>
<evidence type="ECO:0000313" key="4">
    <source>
        <dbReference type="Proteomes" id="UP000077275"/>
    </source>
</evidence>
<dbReference type="Proteomes" id="UP000077275">
    <property type="component" value="Unassembled WGS sequence"/>
</dbReference>
<keyword evidence="1" id="KW-0233">DNA recombination</keyword>
<proteinExistence type="predicted"/>
<organism evidence="3 4">
    <name type="scientific">Methanobrevibacter cuticularis</name>
    <dbReference type="NCBI Taxonomy" id="47311"/>
    <lineage>
        <taxon>Archaea</taxon>
        <taxon>Methanobacteriati</taxon>
        <taxon>Methanobacteriota</taxon>
        <taxon>Methanomada group</taxon>
        <taxon>Methanobacteria</taxon>
        <taxon>Methanobacteriales</taxon>
        <taxon>Methanobacteriaceae</taxon>
        <taxon>Methanobrevibacter</taxon>
    </lineage>
</organism>
<evidence type="ECO:0000259" key="2">
    <source>
        <dbReference type="PROSITE" id="PS51898"/>
    </source>
</evidence>
<dbReference type="InterPro" id="IPR002104">
    <property type="entry name" value="Integrase_catalytic"/>
</dbReference>
<dbReference type="Pfam" id="PF00589">
    <property type="entry name" value="Phage_integrase"/>
    <property type="match status" value="1"/>
</dbReference>
<evidence type="ECO:0000256" key="1">
    <source>
        <dbReference type="ARBA" id="ARBA00023172"/>
    </source>
</evidence>
<dbReference type="CDD" id="cd00397">
    <property type="entry name" value="DNA_BRE_C"/>
    <property type="match status" value="1"/>
</dbReference>